<dbReference type="GO" id="GO:0008046">
    <property type="term" value="F:axon guidance receptor activity"/>
    <property type="evidence" value="ECO:0007669"/>
    <property type="project" value="TreeGrafter"/>
</dbReference>
<keyword evidence="2 14" id="KW-0812">Transmembrane</keyword>
<dbReference type="InterPro" id="IPR013783">
    <property type="entry name" value="Ig-like_fold"/>
</dbReference>
<reference evidence="17" key="1">
    <citation type="submission" date="2009-10" db="EMBL/GenBank/DDBJ databases">
        <authorList>
            <person name="Freeman R.M.Jr."/>
            <person name="Wu M.M."/>
            <person name="Gerhart J.J."/>
        </authorList>
    </citation>
    <scope>NUCLEOTIDE SEQUENCE</scope>
</reference>
<feature type="compositionally biased region" description="Basic and acidic residues" evidence="13">
    <location>
        <begin position="738"/>
        <end position="757"/>
    </location>
</feature>
<evidence type="ECO:0000256" key="12">
    <source>
        <dbReference type="PROSITE-ProRule" id="PRU10141"/>
    </source>
</evidence>
<evidence type="ECO:0000259" key="15">
    <source>
        <dbReference type="PROSITE" id="PS50011"/>
    </source>
</evidence>
<dbReference type="FunFam" id="2.60.40.10:FF:000032">
    <property type="entry name" value="palladin isoform X1"/>
    <property type="match status" value="1"/>
</dbReference>
<dbReference type="OrthoDB" id="2413561at2759"/>
<evidence type="ECO:0000256" key="1">
    <source>
        <dbReference type="ARBA" id="ARBA00004167"/>
    </source>
</evidence>
<keyword evidence="10 12" id="KW-0547">Nucleotide-binding</keyword>
<dbReference type="GeneID" id="100313712"/>
<dbReference type="GO" id="GO:0050808">
    <property type="term" value="P:synapse organization"/>
    <property type="evidence" value="ECO:0007669"/>
    <property type="project" value="TreeGrafter"/>
</dbReference>
<dbReference type="InterPro" id="IPR017441">
    <property type="entry name" value="Protein_kinase_ATP_BS"/>
</dbReference>
<evidence type="ECO:0000256" key="9">
    <source>
        <dbReference type="PIRSR" id="PIRSR000615-1"/>
    </source>
</evidence>
<proteinExistence type="evidence at transcript level"/>
<evidence type="ECO:0000256" key="10">
    <source>
        <dbReference type="PIRSR" id="PIRSR000615-2"/>
    </source>
</evidence>
<evidence type="ECO:0000313" key="19">
    <source>
        <dbReference type="RefSeq" id="NP_001161639.1"/>
    </source>
</evidence>
<feature type="binding site" evidence="11">
    <location>
        <position position="934"/>
    </location>
    <ligand>
        <name>Mg(2+)</name>
        <dbReference type="ChEBI" id="CHEBI:18420"/>
    </ligand>
</feature>
<accession>D1LXC2</accession>
<keyword evidence="10 12" id="KW-0067">ATP-binding</keyword>
<dbReference type="InterPro" id="IPR050958">
    <property type="entry name" value="Cell_Adh-Cytoskel_Orgn"/>
</dbReference>
<evidence type="ECO:0000256" key="6">
    <source>
        <dbReference type="ARBA" id="ARBA00023170"/>
    </source>
</evidence>
<evidence type="ECO:0000256" key="14">
    <source>
        <dbReference type="SAM" id="Phobius"/>
    </source>
</evidence>
<dbReference type="InterPro" id="IPR000719">
    <property type="entry name" value="Prot_kinase_dom"/>
</dbReference>
<dbReference type="PANTHER" id="PTHR45080">
    <property type="entry name" value="CONTACTIN 5"/>
    <property type="match status" value="1"/>
</dbReference>
<dbReference type="CDD" id="cd00096">
    <property type="entry name" value="Ig"/>
    <property type="match status" value="2"/>
</dbReference>
<evidence type="ECO:0000256" key="11">
    <source>
        <dbReference type="PIRSR" id="PIRSR000615-3"/>
    </source>
</evidence>
<feature type="binding site" evidence="10">
    <location>
        <begin position="875"/>
        <end position="881"/>
    </location>
    <ligand>
        <name>ATP</name>
        <dbReference type="ChEBI" id="CHEBI:30616"/>
    </ligand>
</feature>
<protein>
    <submittedName>
        <fullName evidence="17 19">PTK7-like protein</fullName>
    </submittedName>
</protein>
<keyword evidence="3 14" id="KW-1133">Transmembrane helix</keyword>
<evidence type="ECO:0000256" key="2">
    <source>
        <dbReference type="ARBA" id="ARBA00022692"/>
    </source>
</evidence>
<dbReference type="Proteomes" id="UP000694865">
    <property type="component" value="Unplaced"/>
</dbReference>
<dbReference type="Gene3D" id="3.30.200.20">
    <property type="entry name" value="Phosphorylase Kinase, domain 1"/>
    <property type="match status" value="1"/>
</dbReference>
<dbReference type="SMART" id="SM00409">
    <property type="entry name" value="IG"/>
    <property type="match status" value="7"/>
</dbReference>
<dbReference type="InterPro" id="IPR011009">
    <property type="entry name" value="Kinase-like_dom_sf"/>
</dbReference>
<evidence type="ECO:0000256" key="3">
    <source>
        <dbReference type="ARBA" id="ARBA00022989"/>
    </source>
</evidence>
<evidence type="ECO:0000256" key="8">
    <source>
        <dbReference type="ARBA" id="ARBA00023319"/>
    </source>
</evidence>
<reference evidence="19" key="2">
    <citation type="submission" date="2025-05" db="UniProtKB">
        <authorList>
            <consortium name="RefSeq"/>
        </authorList>
    </citation>
    <scope>IDENTIFICATION</scope>
</reference>
<evidence type="ECO:0000256" key="4">
    <source>
        <dbReference type="ARBA" id="ARBA00023136"/>
    </source>
</evidence>
<dbReference type="InterPro" id="IPR036179">
    <property type="entry name" value="Ig-like_dom_sf"/>
</dbReference>
<feature type="domain" description="Ig-like" evidence="16">
    <location>
        <begin position="596"/>
        <end position="680"/>
    </location>
</feature>
<feature type="binding site" evidence="10">
    <location>
        <position position="933"/>
    </location>
    <ligand>
        <name>ATP</name>
        <dbReference type="ChEBI" id="CHEBI:30616"/>
    </ligand>
</feature>
<dbReference type="AlphaFoldDB" id="D1LXC2"/>
<evidence type="ECO:0000259" key="16">
    <source>
        <dbReference type="PROSITE" id="PS50835"/>
    </source>
</evidence>
<comment type="subcellular location">
    <subcellularLocation>
        <location evidence="1">Membrane</location>
        <topology evidence="1">Single-pass membrane protein</topology>
    </subcellularLocation>
</comment>
<dbReference type="PRINTS" id="PR00109">
    <property type="entry name" value="TYRKINASE"/>
</dbReference>
<dbReference type="GO" id="GO:0043025">
    <property type="term" value="C:neuronal cell body"/>
    <property type="evidence" value="ECO:0007669"/>
    <property type="project" value="TreeGrafter"/>
</dbReference>
<dbReference type="GO" id="GO:0046872">
    <property type="term" value="F:metal ion binding"/>
    <property type="evidence" value="ECO:0007669"/>
    <property type="project" value="UniProtKB-KW"/>
</dbReference>
<feature type="domain" description="Ig-like" evidence="16">
    <location>
        <begin position="46"/>
        <end position="123"/>
    </location>
</feature>
<feature type="active site" description="Proton acceptor" evidence="9">
    <location>
        <position position="929"/>
    </location>
</feature>
<dbReference type="SMART" id="SM00408">
    <property type="entry name" value="IGc2"/>
    <property type="match status" value="7"/>
</dbReference>
<sequence>MAIKITARLDIRIFQLYLAVVFIGVINVAAQNNNFYFTQQPVGYDVKDGETATLTCTVNNPADIVFRWTHDGITFGNSSRRYMDGSSLTFTKVSKDYDTGVFVCVARNVLTGTEITSQGAELNILWISYNGKVQLKEPTDVNLLSAGIDVTLRCRIEGNLDPTVYWYRSSTPLESSNHLDIRSNKITIKNVTTQDNGIYSCRAENRAGSAWSVMSNFTLDVINPNAPVVLVSPEDLIVNKNENALLHCEVSGDPPPEVHWYYNNEGPITNRSRLFIFPNGTLHITQVRSRYEGKYGCYGINVYGQDFDSASLHMARLDYLPYLGTEIVLSRSSVEVECAYPGTFAGGYPPPTFTWLDPSMTPVPSSGNVRFVGDSLIIDSVEQIDAGNYTCRASNMAGNVTTQTSIIVATTPRFTLQPENTSVKETGTAFLHCQAESTPQPTITWKRDGIDVMNMFQGNRYEVFSNGTLQIRYVQLTADDGELMCNASTVAGFVTATAYLMVQETLKFSSKPVPKPLKLGEIDTLVCKARGKTVPIVWWQKQGSPAGVWPDHINETDGTLTFSRVQKTDAGKYTCYAQNTQGLINETVDIQVVVYPEFTLEPVDTEAYEGYSAMMHCQADGDPTPQISWTAGEKKSLPVHFEVLENGTLYTSEARVADEGKYTCIAGSNAGLNSREVTLSVIRDRPPTHVGPEERSNPLMMKTVGIAVGCAVAYIVLVVGLMVYCKTRRKKQKRAALARERKENGEAPKEAYKDFTDIKGAPGEPKVENEVAMNMMYANKRRGSYDKLQFPRHDLQTITMLGRGEFGEVFLAKAIGIRDGERETVVVVKALMSKDEDLQVEFKREIDMLSKLQHDNVVRLLGICKEADPQYMILEYLEWGDLKQFLKATRGDNGKNAPPPLHLNHKISLINQVSLGMEHLSNHRFIHKDLATRNCLVSPNLEIKVSNLALTKDAYSREYYEYHQSLIPIRWMPPEAIFEMEYSTKSDVWAFGVFIWEVFSLGELPFANLADEDVLKGLVSGEISLERPSSCPEELEALMHRCWEDSPKDRPSFSDIAVTIGELHLDSEI</sequence>
<evidence type="ECO:0000256" key="7">
    <source>
        <dbReference type="ARBA" id="ARBA00023180"/>
    </source>
</evidence>
<dbReference type="PROSITE" id="PS00107">
    <property type="entry name" value="PROTEIN_KINASE_ATP"/>
    <property type="match status" value="1"/>
</dbReference>
<dbReference type="SUPFAM" id="SSF56112">
    <property type="entry name" value="Protein kinase-like (PK-like)"/>
    <property type="match status" value="1"/>
</dbReference>
<dbReference type="PANTHER" id="PTHR45080:SF21">
    <property type="entry name" value="INACTIVE TYROSINE-PROTEIN KINASE 7"/>
    <property type="match status" value="1"/>
</dbReference>
<dbReference type="InterPro" id="IPR003598">
    <property type="entry name" value="Ig_sub2"/>
</dbReference>
<dbReference type="KEGG" id="sko:100313712"/>
<dbReference type="PROSITE" id="PS00109">
    <property type="entry name" value="PROTEIN_KINASE_TYR"/>
    <property type="match status" value="1"/>
</dbReference>
<keyword evidence="6" id="KW-0675">Receptor</keyword>
<dbReference type="FunFam" id="1.10.510.10:FF:000200">
    <property type="entry name" value="inactive tyrosine-protein kinase 7"/>
    <property type="match status" value="1"/>
</dbReference>
<evidence type="ECO:0000313" key="17">
    <source>
        <dbReference type="EMBL" id="ACY92628.1"/>
    </source>
</evidence>
<feature type="transmembrane region" description="Helical" evidence="14">
    <location>
        <begin position="704"/>
        <end position="724"/>
    </location>
</feature>
<feature type="region of interest" description="Disordered" evidence="13">
    <location>
        <begin position="738"/>
        <end position="759"/>
    </location>
</feature>
<keyword evidence="18" id="KW-1185">Reference proteome</keyword>
<evidence type="ECO:0000313" key="18">
    <source>
        <dbReference type="Proteomes" id="UP000694865"/>
    </source>
</evidence>
<keyword evidence="11" id="KW-0460">Magnesium</keyword>
<organism evidence="17">
    <name type="scientific">Saccoglossus kowalevskii</name>
    <name type="common">Acorn worm</name>
    <dbReference type="NCBI Taxonomy" id="10224"/>
    <lineage>
        <taxon>Eukaryota</taxon>
        <taxon>Metazoa</taxon>
        <taxon>Hemichordata</taxon>
        <taxon>Enteropneusta</taxon>
        <taxon>Harrimaniidae</taxon>
        <taxon>Saccoglossus</taxon>
    </lineage>
</organism>
<gene>
    <name evidence="19" type="primary">LOC100313712</name>
</gene>
<dbReference type="PIRSF" id="PIRSF000615">
    <property type="entry name" value="TyrPK_CSF1-R"/>
    <property type="match status" value="1"/>
</dbReference>
<keyword evidence="7" id="KW-0325">Glycoprotein</keyword>
<dbReference type="SUPFAM" id="SSF48726">
    <property type="entry name" value="Immunoglobulin"/>
    <property type="match status" value="7"/>
</dbReference>
<dbReference type="GO" id="GO:0030424">
    <property type="term" value="C:axon"/>
    <property type="evidence" value="ECO:0007669"/>
    <property type="project" value="TreeGrafter"/>
</dbReference>
<dbReference type="Gene3D" id="1.10.510.10">
    <property type="entry name" value="Transferase(Phosphotransferase) domain 1"/>
    <property type="match status" value="1"/>
</dbReference>
<dbReference type="InterPro" id="IPR013098">
    <property type="entry name" value="Ig_I-set"/>
</dbReference>
<dbReference type="GO" id="GO:0007156">
    <property type="term" value="P:homophilic cell adhesion via plasma membrane adhesion molecules"/>
    <property type="evidence" value="ECO:0007669"/>
    <property type="project" value="TreeGrafter"/>
</dbReference>
<feature type="domain" description="Ig-like" evidence="16">
    <location>
        <begin position="321"/>
        <end position="407"/>
    </location>
</feature>
<evidence type="ECO:0000256" key="13">
    <source>
        <dbReference type="SAM" id="MobiDB-lite"/>
    </source>
</evidence>
<keyword evidence="5" id="KW-1015">Disulfide bond</keyword>
<feature type="domain" description="Protein kinase" evidence="15">
    <location>
        <begin position="795"/>
        <end position="1065"/>
    </location>
</feature>
<feature type="binding site" evidence="11">
    <location>
        <position position="752"/>
    </location>
    <ligand>
        <name>Mg(2+)</name>
        <dbReference type="ChEBI" id="CHEBI:18420"/>
    </ligand>
</feature>
<dbReference type="InterPro" id="IPR007110">
    <property type="entry name" value="Ig-like_dom"/>
</dbReference>
<dbReference type="RefSeq" id="NP_001161639.1">
    <property type="nucleotide sequence ID" value="NM_001168167.1"/>
</dbReference>
<dbReference type="GO" id="GO:0004672">
    <property type="term" value="F:protein kinase activity"/>
    <property type="evidence" value="ECO:0007669"/>
    <property type="project" value="InterPro"/>
</dbReference>
<feature type="transmembrane region" description="Helical" evidence="14">
    <location>
        <begin position="12"/>
        <end position="30"/>
    </location>
</feature>
<feature type="binding site" evidence="10 12">
    <location>
        <position position="829"/>
    </location>
    <ligand>
        <name>ATP</name>
        <dbReference type="ChEBI" id="CHEBI:30616"/>
    </ligand>
</feature>
<dbReference type="GO" id="GO:0005524">
    <property type="term" value="F:ATP binding"/>
    <property type="evidence" value="ECO:0007669"/>
    <property type="project" value="UniProtKB-UniRule"/>
</dbReference>
<dbReference type="Gene3D" id="2.60.40.10">
    <property type="entry name" value="Immunoglobulins"/>
    <property type="match status" value="7"/>
</dbReference>
<evidence type="ECO:0000256" key="5">
    <source>
        <dbReference type="ARBA" id="ARBA00023157"/>
    </source>
</evidence>
<dbReference type="InterPro" id="IPR003599">
    <property type="entry name" value="Ig_sub"/>
</dbReference>
<dbReference type="InterPro" id="IPR001245">
    <property type="entry name" value="Ser-Thr/Tyr_kinase_cat_dom"/>
</dbReference>
<dbReference type="GO" id="GO:0005886">
    <property type="term" value="C:plasma membrane"/>
    <property type="evidence" value="ECO:0007669"/>
    <property type="project" value="TreeGrafter"/>
</dbReference>
<feature type="domain" description="Ig-like" evidence="16">
    <location>
        <begin position="227"/>
        <end position="313"/>
    </location>
</feature>
<keyword evidence="11" id="KW-0479">Metal-binding</keyword>
<feature type="domain" description="Ig-like" evidence="16">
    <location>
        <begin position="147"/>
        <end position="218"/>
    </location>
</feature>
<dbReference type="Pfam" id="PF13927">
    <property type="entry name" value="Ig_3"/>
    <property type="match status" value="5"/>
</dbReference>
<name>D1LXC2_SACKO</name>
<dbReference type="PROSITE" id="PS50011">
    <property type="entry name" value="PROTEIN_KINASE_DOM"/>
    <property type="match status" value="1"/>
</dbReference>
<dbReference type="EMBL" id="GU076099">
    <property type="protein sequence ID" value="ACY92628.1"/>
    <property type="molecule type" value="mRNA"/>
</dbReference>
<dbReference type="InterPro" id="IPR008266">
    <property type="entry name" value="Tyr_kinase_AS"/>
</dbReference>
<dbReference type="FunFam" id="3.30.200.20:FF:000167">
    <property type="entry name" value="Putative inactive tyrosine-protein kinase 7"/>
    <property type="match status" value="1"/>
</dbReference>
<dbReference type="Pfam" id="PF07714">
    <property type="entry name" value="PK_Tyr_Ser-Thr"/>
    <property type="match status" value="1"/>
</dbReference>
<keyword evidence="4 14" id="KW-0472">Membrane</keyword>
<feature type="domain" description="Ig-like" evidence="16">
    <location>
        <begin position="412"/>
        <end position="591"/>
    </location>
</feature>
<dbReference type="PROSITE" id="PS50835">
    <property type="entry name" value="IG_LIKE"/>
    <property type="match status" value="6"/>
</dbReference>
<keyword evidence="8" id="KW-0393">Immunoglobulin domain</keyword>
<feature type="binding site" evidence="10">
    <location>
        <begin position="802"/>
        <end position="809"/>
    </location>
    <ligand>
        <name>ATP</name>
        <dbReference type="ChEBI" id="CHEBI:30616"/>
    </ligand>
</feature>
<dbReference type="Pfam" id="PF07679">
    <property type="entry name" value="I-set"/>
    <property type="match status" value="2"/>
</dbReference>